<dbReference type="InterPro" id="IPR011991">
    <property type="entry name" value="ArsR-like_HTH"/>
</dbReference>
<gene>
    <name evidence="6" type="ORF">BMG03_18985</name>
</gene>
<accession>A0ABN4XK33</accession>
<dbReference type="CDD" id="cd00090">
    <property type="entry name" value="HTH_ARSR"/>
    <property type="match status" value="1"/>
</dbReference>
<keyword evidence="3" id="KW-0804">Transcription</keyword>
<dbReference type="SMART" id="SM00450">
    <property type="entry name" value="RHOD"/>
    <property type="match status" value="1"/>
</dbReference>
<feature type="domain" description="HTH arsR-type" evidence="5">
    <location>
        <begin position="5"/>
        <end position="99"/>
    </location>
</feature>
<evidence type="ECO:0000256" key="2">
    <source>
        <dbReference type="ARBA" id="ARBA00023125"/>
    </source>
</evidence>
<dbReference type="NCBIfam" id="NF033788">
    <property type="entry name" value="HTH_metalloreg"/>
    <property type="match status" value="1"/>
</dbReference>
<sequence>MSISPKMALLEEYALVARAFSAPARLMLLEQLAQSERRVEALAEKTGLTVANCSQHLQQLRRAGLVTSRRDGKAIIYRLSDARTLTFLGILGDVAERNLAQVGEILRGLTNGEDAPEPINRDELAARLSEGSVTVLDVRPADEFADAHIPGALNMAVTELDKFLTALDRNTEIVAYCRGPYCVYAHQAVAFLRKNGFNARRLDGGLPEWREDGRTIRSTS</sequence>
<reference evidence="6 7" key="1">
    <citation type="submission" date="2017-01" db="EMBL/GenBank/DDBJ databases">
        <title>The complete genome sequence of a sulfur-oxidizing marine bacterium Thioclava sp. 25B10_4T.</title>
        <authorList>
            <person name="Liu Y."/>
            <person name="Lai Q."/>
            <person name="Shao Z."/>
        </authorList>
    </citation>
    <scope>NUCLEOTIDE SEQUENCE [LARGE SCALE GENOMIC DNA]</scope>
    <source>
        <strain evidence="6 7">25B10_4</strain>
        <plasmid evidence="6 7">unnamed1</plasmid>
    </source>
</reference>
<dbReference type="CDD" id="cd00158">
    <property type="entry name" value="RHOD"/>
    <property type="match status" value="1"/>
</dbReference>
<organism evidence="6 7">
    <name type="scientific">Thioclava nitratireducens</name>
    <dbReference type="NCBI Taxonomy" id="1915078"/>
    <lineage>
        <taxon>Bacteria</taxon>
        <taxon>Pseudomonadati</taxon>
        <taxon>Pseudomonadota</taxon>
        <taxon>Alphaproteobacteria</taxon>
        <taxon>Rhodobacterales</taxon>
        <taxon>Paracoccaceae</taxon>
        <taxon>Thioclava</taxon>
    </lineage>
</organism>
<evidence type="ECO:0000256" key="3">
    <source>
        <dbReference type="ARBA" id="ARBA00023163"/>
    </source>
</evidence>
<evidence type="ECO:0000256" key="1">
    <source>
        <dbReference type="ARBA" id="ARBA00023015"/>
    </source>
</evidence>
<dbReference type="Pfam" id="PF00581">
    <property type="entry name" value="Rhodanese"/>
    <property type="match status" value="1"/>
</dbReference>
<proteinExistence type="predicted"/>
<geneLocation type="plasmid" evidence="6 7">
    <name>unnamed1</name>
</geneLocation>
<evidence type="ECO:0000313" key="6">
    <source>
        <dbReference type="EMBL" id="AQS50013.1"/>
    </source>
</evidence>
<dbReference type="InterPro" id="IPR036388">
    <property type="entry name" value="WH-like_DNA-bd_sf"/>
</dbReference>
<dbReference type="Proteomes" id="UP000185622">
    <property type="component" value="Plasmid unnamed1"/>
</dbReference>
<dbReference type="Gene3D" id="1.10.10.10">
    <property type="entry name" value="Winged helix-like DNA-binding domain superfamily/Winged helix DNA-binding domain"/>
    <property type="match status" value="1"/>
</dbReference>
<dbReference type="InterPro" id="IPR001763">
    <property type="entry name" value="Rhodanese-like_dom"/>
</dbReference>
<dbReference type="Gene3D" id="3.40.250.10">
    <property type="entry name" value="Rhodanese-like domain"/>
    <property type="match status" value="1"/>
</dbReference>
<protein>
    <submittedName>
        <fullName evidence="6">ArsR family transcriptional regulator</fullName>
    </submittedName>
</protein>
<feature type="domain" description="Rhodanese" evidence="4">
    <location>
        <begin position="129"/>
        <end position="218"/>
    </location>
</feature>
<keyword evidence="6" id="KW-0614">Plasmid</keyword>
<dbReference type="PANTHER" id="PTHR43132:SF8">
    <property type="entry name" value="HTH-TYPE TRANSCRIPTIONAL REGULATOR KMTR"/>
    <property type="match status" value="1"/>
</dbReference>
<dbReference type="SUPFAM" id="SSF46785">
    <property type="entry name" value="Winged helix' DNA-binding domain"/>
    <property type="match status" value="1"/>
</dbReference>
<name>A0ABN4XK33_9RHOB</name>
<dbReference type="PRINTS" id="PR00778">
    <property type="entry name" value="HTHARSR"/>
</dbReference>
<dbReference type="InterPro" id="IPR036390">
    <property type="entry name" value="WH_DNA-bd_sf"/>
</dbReference>
<dbReference type="InterPro" id="IPR036873">
    <property type="entry name" value="Rhodanese-like_dom_sf"/>
</dbReference>
<evidence type="ECO:0000259" key="4">
    <source>
        <dbReference type="PROSITE" id="PS50206"/>
    </source>
</evidence>
<keyword evidence="7" id="KW-1185">Reference proteome</keyword>
<dbReference type="InterPro" id="IPR001845">
    <property type="entry name" value="HTH_ArsR_DNA-bd_dom"/>
</dbReference>
<evidence type="ECO:0000313" key="7">
    <source>
        <dbReference type="Proteomes" id="UP000185622"/>
    </source>
</evidence>
<dbReference type="PROSITE" id="PS50987">
    <property type="entry name" value="HTH_ARSR_2"/>
    <property type="match status" value="1"/>
</dbReference>
<dbReference type="EMBL" id="CP019438">
    <property type="protein sequence ID" value="AQS50013.1"/>
    <property type="molecule type" value="Genomic_DNA"/>
</dbReference>
<dbReference type="SUPFAM" id="SSF52821">
    <property type="entry name" value="Rhodanese/Cell cycle control phosphatase"/>
    <property type="match status" value="1"/>
</dbReference>
<dbReference type="SMART" id="SM00418">
    <property type="entry name" value="HTH_ARSR"/>
    <property type="match status" value="1"/>
</dbReference>
<dbReference type="InterPro" id="IPR051011">
    <property type="entry name" value="Metal_resp_trans_reg"/>
</dbReference>
<evidence type="ECO:0000259" key="5">
    <source>
        <dbReference type="PROSITE" id="PS50987"/>
    </source>
</evidence>
<keyword evidence="2" id="KW-0238">DNA-binding</keyword>
<dbReference type="PROSITE" id="PS50206">
    <property type="entry name" value="RHODANESE_3"/>
    <property type="match status" value="1"/>
</dbReference>
<dbReference type="PANTHER" id="PTHR43132">
    <property type="entry name" value="ARSENICAL RESISTANCE OPERON REPRESSOR ARSR-RELATED"/>
    <property type="match status" value="1"/>
</dbReference>
<dbReference type="Pfam" id="PF01022">
    <property type="entry name" value="HTH_5"/>
    <property type="match status" value="1"/>
</dbReference>
<keyword evidence="1" id="KW-0805">Transcription regulation</keyword>
<dbReference type="RefSeq" id="WP_075777545.1">
    <property type="nucleotide sequence ID" value="NZ_CP019438.1"/>
</dbReference>